<dbReference type="InterPro" id="IPR020568">
    <property type="entry name" value="Ribosomal_Su5_D2-typ_SF"/>
</dbReference>
<evidence type="ECO:0000313" key="13">
    <source>
        <dbReference type="Proteomes" id="UP000050961"/>
    </source>
</evidence>
<evidence type="ECO:0000313" key="12">
    <source>
        <dbReference type="EMBL" id="KRN07201.1"/>
    </source>
</evidence>
<feature type="active site" evidence="9">
    <location>
        <position position="137"/>
    </location>
</feature>
<comment type="catalytic activity">
    <reaction evidence="9">
        <text>4-CDP-2-C-methyl-D-erythritol + ATP = 4-CDP-2-C-methyl-D-erythritol 2-phosphate + ADP + H(+)</text>
        <dbReference type="Rhea" id="RHEA:18437"/>
        <dbReference type="ChEBI" id="CHEBI:15378"/>
        <dbReference type="ChEBI" id="CHEBI:30616"/>
        <dbReference type="ChEBI" id="CHEBI:57823"/>
        <dbReference type="ChEBI" id="CHEBI:57919"/>
        <dbReference type="ChEBI" id="CHEBI:456216"/>
        <dbReference type="EC" id="2.7.1.148"/>
    </reaction>
</comment>
<keyword evidence="4 9" id="KW-0808">Transferase</keyword>
<dbReference type="PIRSF" id="PIRSF010376">
    <property type="entry name" value="IspE"/>
    <property type="match status" value="1"/>
</dbReference>
<dbReference type="InterPro" id="IPR036554">
    <property type="entry name" value="GHMP_kinase_C_sf"/>
</dbReference>
<evidence type="ECO:0000256" key="3">
    <source>
        <dbReference type="ARBA" id="ARBA00017473"/>
    </source>
</evidence>
<gene>
    <name evidence="9" type="primary">ispE</name>
    <name evidence="12" type="ORF">FD15_GL000024</name>
</gene>
<keyword evidence="13" id="KW-1185">Reference proteome</keyword>
<evidence type="ECO:0000256" key="9">
    <source>
        <dbReference type="HAMAP-Rule" id="MF_00061"/>
    </source>
</evidence>
<evidence type="ECO:0000259" key="11">
    <source>
        <dbReference type="Pfam" id="PF08544"/>
    </source>
</evidence>
<keyword evidence="5 9" id="KW-0547">Nucleotide-binding</keyword>
<dbReference type="Gene3D" id="3.30.230.10">
    <property type="match status" value="1"/>
</dbReference>
<evidence type="ECO:0000256" key="4">
    <source>
        <dbReference type="ARBA" id="ARBA00022679"/>
    </source>
</evidence>
<dbReference type="OrthoDB" id="9809438at2"/>
<dbReference type="HAMAP" id="MF_00061">
    <property type="entry name" value="IspE"/>
    <property type="match status" value="1"/>
</dbReference>
<comment type="function">
    <text evidence="9">Catalyzes the phosphorylation of the position 2 hydroxy group of 4-diphosphocytidyl-2C-methyl-D-erythritol.</text>
</comment>
<dbReference type="InterPro" id="IPR014721">
    <property type="entry name" value="Ribsml_uS5_D2-typ_fold_subgr"/>
</dbReference>
<feature type="domain" description="GHMP kinase N-terminal" evidence="10">
    <location>
        <begin position="67"/>
        <end position="144"/>
    </location>
</feature>
<protein>
    <recommendedName>
        <fullName evidence="3 9">4-diphosphocytidyl-2-C-methyl-D-erythritol kinase</fullName>
        <shortName evidence="9">CMK</shortName>
        <ecNumber evidence="2 9">2.7.1.148</ecNumber>
    </recommendedName>
    <alternativeName>
        <fullName evidence="8 9">4-(cytidine-5'-diphospho)-2-C-methyl-D-erythritol kinase</fullName>
    </alternativeName>
</protein>
<name>A0A023D0H6_9LACO</name>
<comment type="caution">
    <text evidence="12">The sequence shown here is derived from an EMBL/GenBank/DDBJ whole genome shotgun (WGS) entry which is preliminary data.</text>
</comment>
<dbReference type="AlphaFoldDB" id="A0A023D0H6"/>
<evidence type="ECO:0000256" key="5">
    <source>
        <dbReference type="ARBA" id="ARBA00022741"/>
    </source>
</evidence>
<dbReference type="RefSeq" id="WP_034989791.1">
    <property type="nucleotide sequence ID" value="NZ_AYZF01000007.1"/>
</dbReference>
<dbReference type="UniPathway" id="UPA00056">
    <property type="reaction ID" value="UER00094"/>
</dbReference>
<evidence type="ECO:0000256" key="8">
    <source>
        <dbReference type="ARBA" id="ARBA00032554"/>
    </source>
</evidence>
<dbReference type="InterPro" id="IPR004424">
    <property type="entry name" value="IspE"/>
</dbReference>
<dbReference type="EC" id="2.7.1.148" evidence="2 9"/>
<dbReference type="PATRIC" id="fig|1423806.3.peg.26"/>
<evidence type="ECO:0000256" key="2">
    <source>
        <dbReference type="ARBA" id="ARBA00012052"/>
    </source>
</evidence>
<keyword evidence="6 9" id="KW-0418">Kinase</keyword>
<dbReference type="PANTHER" id="PTHR43527">
    <property type="entry name" value="4-DIPHOSPHOCYTIDYL-2-C-METHYL-D-ERYTHRITOL KINASE, CHLOROPLASTIC"/>
    <property type="match status" value="1"/>
</dbReference>
<dbReference type="InterPro" id="IPR013750">
    <property type="entry name" value="GHMP_kinase_C_dom"/>
</dbReference>
<evidence type="ECO:0000256" key="7">
    <source>
        <dbReference type="ARBA" id="ARBA00022840"/>
    </source>
</evidence>
<keyword evidence="7 9" id="KW-0067">ATP-binding</keyword>
<accession>A0A023D0H6</accession>
<reference evidence="12 13" key="1">
    <citation type="journal article" date="2015" name="Genome Announc.">
        <title>Expanding the biotechnology potential of lactobacilli through comparative genomics of 213 strains and associated genera.</title>
        <authorList>
            <person name="Sun Z."/>
            <person name="Harris H.M."/>
            <person name="McCann A."/>
            <person name="Guo C."/>
            <person name="Argimon S."/>
            <person name="Zhang W."/>
            <person name="Yang X."/>
            <person name="Jeffery I.B."/>
            <person name="Cooney J.C."/>
            <person name="Kagawa T.F."/>
            <person name="Liu W."/>
            <person name="Song Y."/>
            <person name="Salvetti E."/>
            <person name="Wrobel A."/>
            <person name="Rasinkangas P."/>
            <person name="Parkhill J."/>
            <person name="Rea M.C."/>
            <person name="O'Sullivan O."/>
            <person name="Ritari J."/>
            <person name="Douillard F.P."/>
            <person name="Paul Ross R."/>
            <person name="Yang R."/>
            <person name="Briner A.E."/>
            <person name="Felis G.E."/>
            <person name="de Vos W.M."/>
            <person name="Barrangou R."/>
            <person name="Klaenhammer T.R."/>
            <person name="Caufield P.W."/>
            <person name="Cui Y."/>
            <person name="Zhang H."/>
            <person name="O'Toole P.W."/>
        </authorList>
    </citation>
    <scope>NUCLEOTIDE SEQUENCE [LARGE SCALE GENOMIC DNA]</scope>
    <source>
        <strain evidence="12 13">DSM 21376</strain>
    </source>
</reference>
<dbReference type="SUPFAM" id="SSF54211">
    <property type="entry name" value="Ribosomal protein S5 domain 2-like"/>
    <property type="match status" value="1"/>
</dbReference>
<dbReference type="Pfam" id="PF08544">
    <property type="entry name" value="GHMP_kinases_C"/>
    <property type="match status" value="1"/>
</dbReference>
<dbReference type="Proteomes" id="UP000050961">
    <property type="component" value="Unassembled WGS sequence"/>
</dbReference>
<dbReference type="GO" id="GO:0019288">
    <property type="term" value="P:isopentenyl diphosphate biosynthetic process, methylerythritol 4-phosphate pathway"/>
    <property type="evidence" value="ECO:0007669"/>
    <property type="project" value="UniProtKB-UniRule"/>
</dbReference>
<dbReference type="PANTHER" id="PTHR43527:SF2">
    <property type="entry name" value="4-DIPHOSPHOCYTIDYL-2-C-METHYL-D-ERYTHRITOL KINASE, CHLOROPLASTIC"/>
    <property type="match status" value="1"/>
</dbReference>
<dbReference type="eggNOG" id="COG1947">
    <property type="taxonomic scope" value="Bacteria"/>
</dbReference>
<organism evidence="12 13">
    <name type="scientific">Liquorilactobacillus sucicola DSM 21376 = JCM 15457</name>
    <dbReference type="NCBI Taxonomy" id="1423806"/>
    <lineage>
        <taxon>Bacteria</taxon>
        <taxon>Bacillati</taxon>
        <taxon>Bacillota</taxon>
        <taxon>Bacilli</taxon>
        <taxon>Lactobacillales</taxon>
        <taxon>Lactobacillaceae</taxon>
        <taxon>Liquorilactobacillus</taxon>
    </lineage>
</organism>
<dbReference type="Pfam" id="PF00288">
    <property type="entry name" value="GHMP_kinases_N"/>
    <property type="match status" value="1"/>
</dbReference>
<evidence type="ECO:0000256" key="6">
    <source>
        <dbReference type="ARBA" id="ARBA00022777"/>
    </source>
</evidence>
<dbReference type="EMBL" id="AYZF01000007">
    <property type="protein sequence ID" value="KRN07201.1"/>
    <property type="molecule type" value="Genomic_DNA"/>
</dbReference>
<dbReference type="GO" id="GO:0005524">
    <property type="term" value="F:ATP binding"/>
    <property type="evidence" value="ECO:0007669"/>
    <property type="project" value="UniProtKB-UniRule"/>
</dbReference>
<sequence>MDILEKAPAKINLCLDTPFRHLDGSPEWRMVMTSIDLADYVHIEASNALNGISVETDTGFLPSDQRNLAYKAAKELQRLYSITEGVRISIKKNIPVAAGLGGGSSDAAAVLRGLNQIWNLKLSLRELAKIGLRIDSDVPFCVYSKTALVEGKGEVITPLNDLPPLWLVVAKPRASVSTPSILKRISYERIEHPKVDKVVAGIKNGSLTEICRWMGNALEPITISEIQEIARIKKKMYEFGVQAAQMSGSGPTVFGICAKYSRAQHVYNSLKGFCNEVYIVHPCILERTFEHK</sequence>
<dbReference type="InterPro" id="IPR006204">
    <property type="entry name" value="GHMP_kinase_N_dom"/>
</dbReference>
<proteinExistence type="inferred from homology"/>
<dbReference type="GO" id="GO:0016114">
    <property type="term" value="P:terpenoid biosynthetic process"/>
    <property type="evidence" value="ECO:0007669"/>
    <property type="project" value="UniProtKB-UniRule"/>
</dbReference>
<dbReference type="STRING" id="1423806.FD15_GL000024"/>
<feature type="domain" description="GHMP kinase C-terminal" evidence="11">
    <location>
        <begin position="200"/>
        <end position="274"/>
    </location>
</feature>
<dbReference type="GO" id="GO:0050515">
    <property type="term" value="F:4-(cytidine 5'-diphospho)-2-C-methyl-D-erythritol kinase activity"/>
    <property type="evidence" value="ECO:0007669"/>
    <property type="project" value="UniProtKB-UniRule"/>
</dbReference>
<comment type="similarity">
    <text evidence="1 9">Belongs to the GHMP kinase family. IspE subfamily.</text>
</comment>
<dbReference type="Gene3D" id="3.30.70.890">
    <property type="entry name" value="GHMP kinase, C-terminal domain"/>
    <property type="match status" value="1"/>
</dbReference>
<keyword evidence="9" id="KW-0414">Isoprene biosynthesis</keyword>
<comment type="pathway">
    <text evidence="9">Isoprenoid biosynthesis; isopentenyl diphosphate biosynthesis via DXP pathway; isopentenyl diphosphate from 1-deoxy-D-xylulose 5-phosphate: step 3/6.</text>
</comment>
<evidence type="ECO:0000259" key="10">
    <source>
        <dbReference type="Pfam" id="PF00288"/>
    </source>
</evidence>
<evidence type="ECO:0000256" key="1">
    <source>
        <dbReference type="ARBA" id="ARBA00009684"/>
    </source>
</evidence>
<feature type="active site" evidence="9">
    <location>
        <position position="10"/>
    </location>
</feature>
<dbReference type="SUPFAM" id="SSF55060">
    <property type="entry name" value="GHMP Kinase, C-terminal domain"/>
    <property type="match status" value="1"/>
</dbReference>
<feature type="binding site" evidence="9">
    <location>
        <begin position="95"/>
        <end position="105"/>
    </location>
    <ligand>
        <name>ATP</name>
        <dbReference type="ChEBI" id="CHEBI:30616"/>
    </ligand>
</feature>
<dbReference type="NCBIfam" id="TIGR00154">
    <property type="entry name" value="ispE"/>
    <property type="match status" value="1"/>
</dbReference>